<evidence type="ECO:0000313" key="2">
    <source>
        <dbReference type="Proteomes" id="UP000253090"/>
    </source>
</evidence>
<proteinExistence type="predicted"/>
<keyword evidence="2" id="KW-1185">Reference proteome</keyword>
<accession>A0A369B766</accession>
<dbReference type="Proteomes" id="UP000253090">
    <property type="component" value="Unassembled WGS sequence"/>
</dbReference>
<gene>
    <name evidence="1" type="ORF">DFP94_10993</name>
</gene>
<dbReference type="AlphaFoldDB" id="A0A369B766"/>
<comment type="caution">
    <text evidence="1">The sequence shown here is derived from an EMBL/GenBank/DDBJ whole genome shotgun (WGS) entry which is preliminary data.</text>
</comment>
<name>A0A369B766_9BACL</name>
<protein>
    <recommendedName>
        <fullName evidence="3">Broad-specificity NMP kinase</fullName>
    </recommendedName>
</protein>
<sequence length="165" mass="18492">MTIPLYIVAGTSGSGKSTAAKEVRKIMGSGFNVYDMDTIIVDGNFQTACQHWLRIAYANSLSGNTTILFGAVPYPYNVNICDYFHYFHPIHYLLLHCNSASRTERLLKRGGWTEQGIQGTNIYAKQLCNNYISASLPIINTTINSPVQVVNQIKEWILLKQKLNT</sequence>
<organism evidence="1 2">
    <name type="scientific">Fontibacillus phaseoli</name>
    <dbReference type="NCBI Taxonomy" id="1416533"/>
    <lineage>
        <taxon>Bacteria</taxon>
        <taxon>Bacillati</taxon>
        <taxon>Bacillota</taxon>
        <taxon>Bacilli</taxon>
        <taxon>Bacillales</taxon>
        <taxon>Paenibacillaceae</taxon>
        <taxon>Fontibacillus</taxon>
    </lineage>
</organism>
<dbReference type="SUPFAM" id="SSF52540">
    <property type="entry name" value="P-loop containing nucleoside triphosphate hydrolases"/>
    <property type="match status" value="1"/>
</dbReference>
<reference evidence="1 2" key="1">
    <citation type="submission" date="2018-07" db="EMBL/GenBank/DDBJ databases">
        <title>Genomic Encyclopedia of Type Strains, Phase III (KMG-III): the genomes of soil and plant-associated and newly described type strains.</title>
        <authorList>
            <person name="Whitman W."/>
        </authorList>
    </citation>
    <scope>NUCLEOTIDE SEQUENCE [LARGE SCALE GENOMIC DNA]</scope>
    <source>
        <strain evidence="1 2">CECT 8333</strain>
    </source>
</reference>
<dbReference type="RefSeq" id="WP_114498014.1">
    <property type="nucleotide sequence ID" value="NZ_QPJW01000009.1"/>
</dbReference>
<dbReference type="EMBL" id="QPJW01000009">
    <property type="protein sequence ID" value="RCX17369.1"/>
    <property type="molecule type" value="Genomic_DNA"/>
</dbReference>
<evidence type="ECO:0008006" key="3">
    <source>
        <dbReference type="Google" id="ProtNLM"/>
    </source>
</evidence>
<evidence type="ECO:0000313" key="1">
    <source>
        <dbReference type="EMBL" id="RCX17369.1"/>
    </source>
</evidence>
<dbReference type="InterPro" id="IPR027417">
    <property type="entry name" value="P-loop_NTPase"/>
</dbReference>
<dbReference type="Gene3D" id="3.40.50.300">
    <property type="entry name" value="P-loop containing nucleotide triphosphate hydrolases"/>
    <property type="match status" value="1"/>
</dbReference>
<dbReference type="OrthoDB" id="359078at2"/>